<dbReference type="STRING" id="438753.AZC_2764"/>
<accession>A8I9A6</accession>
<dbReference type="KEGG" id="azc:AZC_2764"/>
<organism evidence="1 2">
    <name type="scientific">Azorhizobium caulinodans (strain ATCC 43989 / DSM 5975 / JCM 20966 / LMG 6465 / NBRC 14845 / NCIMB 13405 / ORS 571)</name>
    <dbReference type="NCBI Taxonomy" id="438753"/>
    <lineage>
        <taxon>Bacteria</taxon>
        <taxon>Pseudomonadati</taxon>
        <taxon>Pseudomonadota</taxon>
        <taxon>Alphaproteobacteria</taxon>
        <taxon>Hyphomicrobiales</taxon>
        <taxon>Xanthobacteraceae</taxon>
        <taxon>Azorhizobium</taxon>
    </lineage>
</organism>
<dbReference type="AlphaFoldDB" id="A8I9A6"/>
<gene>
    <name evidence="1" type="ordered locus">AZC_2764</name>
</gene>
<dbReference type="Proteomes" id="UP000000270">
    <property type="component" value="Chromosome"/>
</dbReference>
<keyword evidence="2" id="KW-1185">Reference proteome</keyword>
<evidence type="ECO:0008006" key="3">
    <source>
        <dbReference type="Google" id="ProtNLM"/>
    </source>
</evidence>
<proteinExistence type="predicted"/>
<name>A8I9A6_AZOC5</name>
<reference evidence="1 2" key="6">
    <citation type="journal article" date="2011" name="Appl. Environ. Microbiol.">
        <title>Involvement of the azorhizobial chromosome partition gene (parA) in the onset of bacteroid differentiation during Sesbania rostrata stem nodule development.</title>
        <authorList>
            <person name="Liu CT."/>
            <person name="Lee KB."/>
            <person name="Wang YS."/>
            <person name="Peng MH."/>
            <person name="Lee KT."/>
            <person name="Suzuki S."/>
            <person name="Suzuki T."/>
            <person name="Oyaizu H."/>
        </authorList>
    </citation>
    <scope>NUCLEOTIDE SEQUENCE [LARGE SCALE GENOMIC DNA]</scope>
    <source>
        <strain evidence="2">ATCC 43989 / DSM 5975 / JCM 20966 / LMG 6465 / NBRC 14845 / NCIMB 13405 / ORS 571</strain>
    </source>
</reference>
<reference evidence="2" key="2">
    <citation type="submission" date="2007-04" db="EMBL/GenBank/DDBJ databases">
        <title>Complete genome sequence of the nitrogen-fixing bacterium Azorhizobium caulinodans ORS571.</title>
        <authorList>
            <person name="Lee K.B."/>
            <person name="Backer P.D."/>
            <person name="Aono T."/>
            <person name="Liu C.T."/>
            <person name="Suzuki S."/>
            <person name="Suzuki T."/>
            <person name="Kaneko T."/>
            <person name="Yamada M."/>
            <person name="Tabata S."/>
            <person name="Kupfer D.M."/>
            <person name="Najar F.Z."/>
            <person name="Wiley G.B."/>
            <person name="Roe B."/>
            <person name="Binnewies T."/>
            <person name="Ussery D."/>
            <person name="Vereecke D."/>
            <person name="Gevers D."/>
            <person name="Holsters M."/>
            <person name="Oyaizu H."/>
        </authorList>
    </citation>
    <scope>NUCLEOTIDE SEQUENCE [LARGE SCALE GENOMIC DNA]</scope>
    <source>
        <strain evidence="2">ATCC 43989 / DSM 5975 / JCM 20966 / LMG 6465 / NBRC 14845 / NCIMB 13405 / ORS 571</strain>
    </source>
</reference>
<dbReference type="EMBL" id="AP009384">
    <property type="protein sequence ID" value="BAF88762.1"/>
    <property type="molecule type" value="Genomic_DNA"/>
</dbReference>
<dbReference type="InterPro" id="IPR038078">
    <property type="entry name" value="PhoU-like_sf"/>
</dbReference>
<dbReference type="Gene3D" id="1.20.58.220">
    <property type="entry name" value="Phosphate transport system protein phou homolog 2, domain 2"/>
    <property type="match status" value="1"/>
</dbReference>
<reference evidence="1 2" key="5">
    <citation type="journal article" date="2010" name="Appl. Environ. Microbiol.">
        <title>phrR-like gene praR of Azorhizobium caulinodans ORS571 is essential for symbiosis with Sesbania rostrata and is involved in expression of reb genes.</title>
        <authorList>
            <person name="Akiba N."/>
            <person name="Aono T."/>
            <person name="Toyazaki H."/>
            <person name="Sato S."/>
            <person name="Oyaizu H."/>
        </authorList>
    </citation>
    <scope>NUCLEOTIDE SEQUENCE [LARGE SCALE GENOMIC DNA]</scope>
    <source>
        <strain evidence="2">ATCC 43989 / DSM 5975 / JCM 20966 / LMG 6465 / NBRC 14845 / NCIMB 13405 / ORS 571</strain>
    </source>
</reference>
<reference evidence="1 2" key="1">
    <citation type="journal article" date="2007" name="Appl. Environ. Microbiol.">
        <title>Rhizobial factors required for stem nodule maturation and maintenance in Sesbania rostrata-Azorhizobium caulinodans ORS571 symbiosis.</title>
        <authorList>
            <person name="Suzuki S."/>
            <person name="Aono T."/>
            <person name="Lee KB."/>
            <person name="Suzuki T."/>
            <person name="Liu CT."/>
            <person name="Miwa H."/>
            <person name="Wakao S."/>
            <person name="Iki T."/>
            <person name="Oyaizu H."/>
        </authorList>
    </citation>
    <scope>NUCLEOTIDE SEQUENCE [LARGE SCALE GENOMIC DNA]</scope>
    <source>
        <strain evidence="2">ATCC 43989 / DSM 5975 / JCM 20966 / LMG 6465 / NBRC 14845 / NCIMB 13405 / ORS 571</strain>
    </source>
</reference>
<sequence length="643" mass="67535">MMKTGIIEHLGHRDVLLPGLIAEALRANDRAKVRLSVLQAAARHAAAPDASRSPLTQECRTAGLDPVAMEELVASAVADAAGQVSAPGIASLGEAIWGDVEAMAQGVAAADPGAAEPAQARLLALREAHALGRTDSIAAGEVARLTGLPGETGDSLHRLIMDLHRALSRLAVAHAEEDVAGARASGLTTGDRRLVEAFMRGLNATRGLKFDHPGLGTHAARSGEHLTIQNDIGETDAHVVVITVEPEAVSVTYTDVHLRRARFFTGLLSDVPLAWSGLDRKTAEGLADEGVFYLVTGRCESPDAAIREAVLEAIGANLVFLIDWNKARKVLRTAIPKEEAVRVLEWAARHRCGQRAFLELGGGELLAAAVQHAAPARIGFGERLDGVLGRDGAVDFLKSVLRICAETLKEGSSARLARDRIEAELMRHLERIEATLFAIVVRQAGLAREVAAEVAAALVAERSGVGFDHTALAAAARRREEKADRLALDARQKAARFEAAPAIQRLSDHVEEAVDELEQAAFIASLLPANVPSDILAPLSQLCAAAVRGAEAAASGAAAAAAVPAGQRIDAEDALASADLLADLEHIGDAEERTVTGRVLRGGADLTVALCALDLARALERATDRLAGYGHALRGHVLAELAL</sequence>
<dbReference type="HOGENOM" id="CLU_425569_0_0_5"/>
<evidence type="ECO:0000313" key="2">
    <source>
        <dbReference type="Proteomes" id="UP000000270"/>
    </source>
</evidence>
<reference evidence="1 2" key="3">
    <citation type="journal article" date="2008" name="BMC Genomics">
        <title>The genome of the versatile nitrogen fixer Azorhizobium caulinodans ORS571.</title>
        <authorList>
            <person name="Lee KB."/>
            <person name="Backer P.D."/>
            <person name="Aono T."/>
            <person name="Liu CT."/>
            <person name="Suzuki S."/>
            <person name="Suzuki T."/>
            <person name="Kaneko T."/>
            <person name="Yamada M."/>
            <person name="Tabata S."/>
            <person name="Kupfer D.M."/>
            <person name="Najar F.Z."/>
            <person name="Wiley G.B."/>
            <person name="Roe B."/>
            <person name="Binnewies T.T."/>
            <person name="Ussery D.W."/>
            <person name="D'Haeze W."/>
            <person name="Herder J.D."/>
            <person name="Gevers D."/>
            <person name="Vereecke D."/>
            <person name="Holsters M."/>
            <person name="Oyaizu H."/>
        </authorList>
    </citation>
    <scope>NUCLEOTIDE SEQUENCE [LARGE SCALE GENOMIC DNA]</scope>
    <source>
        <strain evidence="2">ATCC 43989 / DSM 5975 / JCM 20966 / LMG 6465 / NBRC 14845 / NCIMB 13405 / ORS 571</strain>
    </source>
</reference>
<dbReference type="eggNOG" id="COG1392">
    <property type="taxonomic scope" value="Bacteria"/>
</dbReference>
<reference evidence="1 2" key="4">
    <citation type="journal article" date="2009" name="Appl. Environ. Microbiol.">
        <title>Comparative genome-wide transcriptional profiling of Azorhizobium caulinodans ORS571 grown under free-living and symbiotic conditions.</title>
        <authorList>
            <person name="Tsukada S."/>
            <person name="Aono T."/>
            <person name="Akiba N."/>
            <person name="Lee KB."/>
            <person name="Liu CT."/>
            <person name="Toyazaki H."/>
            <person name="Oyaizu H."/>
        </authorList>
    </citation>
    <scope>NUCLEOTIDE SEQUENCE [LARGE SCALE GENOMIC DNA]</scope>
    <source>
        <strain evidence="2">ATCC 43989 / DSM 5975 / JCM 20966 / LMG 6465 / NBRC 14845 / NCIMB 13405 / ORS 571</strain>
    </source>
</reference>
<evidence type="ECO:0000313" key="1">
    <source>
        <dbReference type="EMBL" id="BAF88762.1"/>
    </source>
</evidence>
<protein>
    <recommendedName>
        <fullName evidence="3">Phosphate transport regulator</fullName>
    </recommendedName>
</protein>